<evidence type="ECO:0000313" key="4">
    <source>
        <dbReference type="Proteomes" id="UP000190675"/>
    </source>
</evidence>
<dbReference type="Proteomes" id="UP000190675">
    <property type="component" value="Chromosome I"/>
</dbReference>
<dbReference type="AlphaFoldDB" id="A0A1M5GKU5"/>
<feature type="signal peptide" evidence="1">
    <location>
        <begin position="1"/>
        <end position="29"/>
    </location>
</feature>
<reference evidence="3 4" key="1">
    <citation type="submission" date="2016-11" db="EMBL/GenBank/DDBJ databases">
        <authorList>
            <person name="Jaros S."/>
            <person name="Januszkiewicz K."/>
            <person name="Wedrychowicz H."/>
        </authorList>
    </citation>
    <scope>NUCLEOTIDE SEQUENCE [LARGE SCALE GENOMIC DNA]</scope>
    <source>
        <strain evidence="3 4">GAS242</strain>
    </source>
</reference>
<dbReference type="PANTHER" id="PTHR38731:SF3">
    <property type="entry name" value="BLL6125 PROTEIN"/>
    <property type="match status" value="1"/>
</dbReference>
<sequence>MRALARMMCAAVICGSLVCGALGAGVASAQPTAMGCTSGQLPNAAQILRCRGGVTIVAESGAIYTLQSRNRNGEVDAVDLKGKALLVDAPKHQGRNRFEVTTPQAIAAVRGTKWAVDAQDTRTSVLVLRGQVAVRRPAGNGQVVLGPGQGVDVDPGAGPLIVKRWPQPRVDALLARLGQ</sequence>
<dbReference type="PANTHER" id="PTHR38731">
    <property type="entry name" value="LIPL45-RELATED LIPOPROTEIN-RELATED"/>
    <property type="match status" value="1"/>
</dbReference>
<feature type="chain" id="PRO_5012657597" evidence="1">
    <location>
        <begin position="30"/>
        <end position="179"/>
    </location>
</feature>
<dbReference type="Pfam" id="PF04773">
    <property type="entry name" value="FecR"/>
    <property type="match status" value="1"/>
</dbReference>
<name>A0A1M5GKU5_9BRAD</name>
<protein>
    <submittedName>
        <fullName evidence="3">FecR family protein</fullName>
    </submittedName>
</protein>
<evidence type="ECO:0000259" key="2">
    <source>
        <dbReference type="Pfam" id="PF04773"/>
    </source>
</evidence>
<organism evidence="3 4">
    <name type="scientific">Bradyrhizobium erythrophlei</name>
    <dbReference type="NCBI Taxonomy" id="1437360"/>
    <lineage>
        <taxon>Bacteria</taxon>
        <taxon>Pseudomonadati</taxon>
        <taxon>Pseudomonadota</taxon>
        <taxon>Alphaproteobacteria</taxon>
        <taxon>Hyphomicrobiales</taxon>
        <taxon>Nitrobacteraceae</taxon>
        <taxon>Bradyrhizobium</taxon>
    </lineage>
</organism>
<proteinExistence type="predicted"/>
<dbReference type="InterPro" id="IPR006860">
    <property type="entry name" value="FecR"/>
</dbReference>
<dbReference type="OrthoDB" id="7994644at2"/>
<accession>A0A1M5GKU5</accession>
<evidence type="ECO:0000313" key="3">
    <source>
        <dbReference type="EMBL" id="SHG04339.1"/>
    </source>
</evidence>
<keyword evidence="1" id="KW-0732">Signal</keyword>
<evidence type="ECO:0000256" key="1">
    <source>
        <dbReference type="SAM" id="SignalP"/>
    </source>
</evidence>
<dbReference type="RefSeq" id="WP_079564120.1">
    <property type="nucleotide sequence ID" value="NZ_LT670818.1"/>
</dbReference>
<dbReference type="EMBL" id="LT670818">
    <property type="protein sequence ID" value="SHG04339.1"/>
    <property type="molecule type" value="Genomic_DNA"/>
</dbReference>
<feature type="domain" description="FecR protein" evidence="2">
    <location>
        <begin position="72"/>
        <end position="132"/>
    </location>
</feature>
<gene>
    <name evidence="3" type="ORF">SAMN05444169_0221</name>
</gene>
<dbReference type="Gene3D" id="2.60.120.1440">
    <property type="match status" value="1"/>
</dbReference>